<evidence type="ECO:0000313" key="1">
    <source>
        <dbReference type="EMBL" id="ENN78511.1"/>
    </source>
</evidence>
<sequence>MKALPRVMGTIKYPVFEKVQLLCNASSPEIEHL</sequence>
<organism evidence="1">
    <name type="scientific">Dendroctonus ponderosae</name>
    <name type="common">Mountain pine beetle</name>
    <dbReference type="NCBI Taxonomy" id="77166"/>
    <lineage>
        <taxon>Eukaryota</taxon>
        <taxon>Metazoa</taxon>
        <taxon>Ecdysozoa</taxon>
        <taxon>Arthropoda</taxon>
        <taxon>Hexapoda</taxon>
        <taxon>Insecta</taxon>
        <taxon>Pterygota</taxon>
        <taxon>Neoptera</taxon>
        <taxon>Endopterygota</taxon>
        <taxon>Coleoptera</taxon>
        <taxon>Polyphaga</taxon>
        <taxon>Cucujiformia</taxon>
        <taxon>Curculionidae</taxon>
        <taxon>Scolytinae</taxon>
        <taxon>Dendroctonus</taxon>
    </lineage>
</organism>
<proteinExistence type="predicted"/>
<evidence type="ECO:0000313" key="3">
    <source>
        <dbReference type="Proteomes" id="UP000030742"/>
    </source>
</evidence>
<dbReference type="Proteomes" id="UP000030742">
    <property type="component" value="Unassembled WGS sequence"/>
</dbReference>
<protein>
    <submittedName>
        <fullName evidence="1">Uncharacterized protein</fullName>
    </submittedName>
</protein>
<name>N6UCZ9_DENPD</name>
<gene>
    <name evidence="2" type="ORF">D910_12159</name>
    <name evidence="1" type="ORF">YQE_05023</name>
</gene>
<dbReference type="HOGENOM" id="CLU_3385281_0_0_1"/>
<feature type="non-terminal residue" evidence="1">
    <location>
        <position position="1"/>
    </location>
</feature>
<dbReference type="EMBL" id="KB632400">
    <property type="protein sequence ID" value="ERL94886.1"/>
    <property type="molecule type" value="Genomic_DNA"/>
</dbReference>
<evidence type="ECO:0000313" key="2">
    <source>
        <dbReference type="EMBL" id="ERL94886.1"/>
    </source>
</evidence>
<accession>N6UCZ9</accession>
<reference evidence="1 3" key="1">
    <citation type="journal article" date="2013" name="Genome Biol.">
        <title>Draft genome of the mountain pine beetle, Dendroctonus ponderosae Hopkins, a major forest pest.</title>
        <authorList>
            <person name="Keeling C.I."/>
            <person name="Yuen M.M."/>
            <person name="Liao N.Y."/>
            <person name="Docking T.R."/>
            <person name="Chan S.K."/>
            <person name="Taylor G.A."/>
            <person name="Palmquist D.L."/>
            <person name="Jackman S.D."/>
            <person name="Nguyen A."/>
            <person name="Li M."/>
            <person name="Henderson H."/>
            <person name="Janes J.K."/>
            <person name="Zhao Y."/>
            <person name="Pandoh P."/>
            <person name="Moore R."/>
            <person name="Sperling F.A."/>
            <person name="Huber D.P."/>
            <person name="Birol I."/>
            <person name="Jones S.J."/>
            <person name="Bohlmann J."/>
        </authorList>
    </citation>
    <scope>NUCLEOTIDE SEQUENCE</scope>
</reference>
<dbReference type="AlphaFoldDB" id="N6UCZ9"/>
<dbReference type="EMBL" id="KB740885">
    <property type="protein sequence ID" value="ENN78511.1"/>
    <property type="molecule type" value="Genomic_DNA"/>
</dbReference>